<sequence length="126" mass="14063">MGITFSMVCAIQCAIAPIILSFAPFIPKWAHFGHGWIWISFILLIASWSIGRGYYQHKNHVVLWFAVIGIILLFVGTLLEEKLTILSESAIFFTGGVLLTIAHWKNFKLEGACATNQKKGVPKQES</sequence>
<organism evidence="2">
    <name type="scientific">hydrothermal vent metagenome</name>
    <dbReference type="NCBI Taxonomy" id="652676"/>
    <lineage>
        <taxon>unclassified sequences</taxon>
        <taxon>metagenomes</taxon>
        <taxon>ecological metagenomes</taxon>
    </lineage>
</organism>
<feature type="transmembrane region" description="Helical" evidence="1">
    <location>
        <begin position="85"/>
        <end position="104"/>
    </location>
</feature>
<keyword evidence="1" id="KW-1133">Transmembrane helix</keyword>
<evidence type="ECO:0000256" key="1">
    <source>
        <dbReference type="SAM" id="Phobius"/>
    </source>
</evidence>
<dbReference type="GO" id="GO:0015097">
    <property type="term" value="F:mercury ion transmembrane transporter activity"/>
    <property type="evidence" value="ECO:0007669"/>
    <property type="project" value="InterPro"/>
</dbReference>
<gene>
    <name evidence="2" type="ORF">MNBD_GAMMA01-576</name>
</gene>
<keyword evidence="1" id="KW-0812">Transmembrane</keyword>
<proteinExistence type="predicted"/>
<dbReference type="Pfam" id="PF03203">
    <property type="entry name" value="MerC"/>
    <property type="match status" value="1"/>
</dbReference>
<feature type="transmembrane region" description="Helical" evidence="1">
    <location>
        <begin position="32"/>
        <end position="50"/>
    </location>
</feature>
<dbReference type="AlphaFoldDB" id="A0A3B0W633"/>
<accession>A0A3B0W633</accession>
<keyword evidence="1" id="KW-0472">Membrane</keyword>
<reference evidence="2" key="1">
    <citation type="submission" date="2018-06" db="EMBL/GenBank/DDBJ databases">
        <authorList>
            <person name="Zhirakovskaya E."/>
        </authorList>
    </citation>
    <scope>NUCLEOTIDE SEQUENCE</scope>
</reference>
<protein>
    <recommendedName>
        <fullName evidence="3">MerC domain-containing protein</fullName>
    </recommendedName>
</protein>
<dbReference type="InterPro" id="IPR004891">
    <property type="entry name" value="Mercury-R_MerC"/>
</dbReference>
<dbReference type="EMBL" id="UOEW01000257">
    <property type="protein sequence ID" value="VAW40106.1"/>
    <property type="molecule type" value="Genomic_DNA"/>
</dbReference>
<evidence type="ECO:0000313" key="2">
    <source>
        <dbReference type="EMBL" id="VAW40106.1"/>
    </source>
</evidence>
<name>A0A3B0W633_9ZZZZ</name>
<feature type="transmembrane region" description="Helical" evidence="1">
    <location>
        <begin position="62"/>
        <end position="79"/>
    </location>
</feature>
<dbReference type="GO" id="GO:0016020">
    <property type="term" value="C:membrane"/>
    <property type="evidence" value="ECO:0007669"/>
    <property type="project" value="InterPro"/>
</dbReference>
<evidence type="ECO:0008006" key="3">
    <source>
        <dbReference type="Google" id="ProtNLM"/>
    </source>
</evidence>
<feature type="transmembrane region" description="Helical" evidence="1">
    <location>
        <begin position="7"/>
        <end position="26"/>
    </location>
</feature>